<feature type="transmembrane region" description="Helical" evidence="5">
    <location>
        <begin position="210"/>
        <end position="230"/>
    </location>
</feature>
<feature type="transmembrane region" description="Helical" evidence="5">
    <location>
        <begin position="465"/>
        <end position="488"/>
    </location>
</feature>
<dbReference type="InterPro" id="IPR001750">
    <property type="entry name" value="ND/Mrp_TM"/>
</dbReference>
<dbReference type="PANTHER" id="PTHR22773">
    <property type="entry name" value="NADH DEHYDROGENASE"/>
    <property type="match status" value="1"/>
</dbReference>
<feature type="transmembrane region" description="Helical" evidence="5">
    <location>
        <begin position="113"/>
        <end position="129"/>
    </location>
</feature>
<protein>
    <recommendedName>
        <fullName evidence="5">NADH-quinone oxidoreductase subunit N</fullName>
        <ecNumber evidence="5">7.1.1.-</ecNumber>
    </recommendedName>
    <alternativeName>
        <fullName evidence="5">NADH dehydrogenase I subunit N</fullName>
    </alternativeName>
    <alternativeName>
        <fullName evidence="5">NDH-1 subunit N</fullName>
    </alternativeName>
</protein>
<comment type="subcellular location">
    <subcellularLocation>
        <location evidence="1 5">Cell membrane</location>
        <topology evidence="1 5">Multi-pass membrane protein</topology>
    </subcellularLocation>
    <subcellularLocation>
        <location evidence="6">Membrane</location>
        <topology evidence="6">Multi-pass membrane protein</topology>
    </subcellularLocation>
</comment>
<organism evidence="8 9">
    <name type="scientific">Niallia endozanthoxylica</name>
    <dbReference type="NCBI Taxonomy" id="2036016"/>
    <lineage>
        <taxon>Bacteria</taxon>
        <taxon>Bacillati</taxon>
        <taxon>Bacillota</taxon>
        <taxon>Bacilli</taxon>
        <taxon>Bacillales</taxon>
        <taxon>Bacillaceae</taxon>
        <taxon>Niallia</taxon>
    </lineage>
</organism>
<dbReference type="EC" id="7.1.1.-" evidence="5"/>
<evidence type="ECO:0000256" key="6">
    <source>
        <dbReference type="RuleBase" id="RU000320"/>
    </source>
</evidence>
<dbReference type="GO" id="GO:0050136">
    <property type="term" value="F:NADH dehydrogenase (quinone) (non-electrogenic) activity"/>
    <property type="evidence" value="ECO:0007669"/>
    <property type="project" value="UniProtKB-UniRule"/>
</dbReference>
<comment type="caution">
    <text evidence="8">The sequence shown here is derived from an EMBL/GenBank/DDBJ whole genome shotgun (WGS) entry which is preliminary data.</text>
</comment>
<comment type="similarity">
    <text evidence="5">Belongs to the complex I subunit 2 family.</text>
</comment>
<keyword evidence="8" id="KW-0560">Oxidoreductase</keyword>
<feature type="domain" description="NADH:quinone oxidoreductase/Mrp antiporter transmembrane" evidence="7">
    <location>
        <begin position="131"/>
        <end position="431"/>
    </location>
</feature>
<dbReference type="GO" id="GO:0048038">
    <property type="term" value="F:quinone binding"/>
    <property type="evidence" value="ECO:0007669"/>
    <property type="project" value="UniProtKB-KW"/>
</dbReference>
<evidence type="ECO:0000259" key="7">
    <source>
        <dbReference type="Pfam" id="PF00361"/>
    </source>
</evidence>
<dbReference type="Pfam" id="PF00361">
    <property type="entry name" value="Proton_antipo_M"/>
    <property type="match status" value="1"/>
</dbReference>
<keyword evidence="5" id="KW-0520">NAD</keyword>
<dbReference type="Proteomes" id="UP000326671">
    <property type="component" value="Unassembled WGS sequence"/>
</dbReference>
<dbReference type="HAMAP" id="MF_00445">
    <property type="entry name" value="NDH1_NuoN_1"/>
    <property type="match status" value="1"/>
</dbReference>
<sequence length="508" mass="55351">MDLETLLSFEWGIMMPEFIILGVLTIITLLDLFMPKTQNRKILGWIGFVGILAAIVSLAGLLDKDVASILYDTFRLDAFAKAFKLILLVGAGLVMLLAISYEPKEGMKEYRGEFFYLFLAALLGAMIMTSSGDLITLYVGLELLSISSYVLAGIRKNNLQSNESAMKYVVNGSLSSAITLFGMSYVFGLTGTTNLTEMRDVLMVIHDSQHVYLLVIAFLMIFVGLSFKIAAAPYHMWAPDVYQGAPTPVTAFLSVVSKAAGIALIVRMILSIFAAAATNGPGSTSILVNMEPYIAIVAAVTMIIGNVVALRQSNIKRIFAYSSIAHAGYLLVAVAALSLFMFDSLWFYLVAYLFMNMGAFAIIQLVTEKSDSEDLSHFAGLYKREPLLAVAMGILVLSLAGIPGTAGFIGKLNIITGALVREQANYLLVGIMIATTVVSYVYYFRILAQIFFKQAPEGSESLPKIKIPVGIGIVIIVCVAASVLFGIFPNLAFDFLQTQFYEFGDFLR</sequence>
<keyword evidence="9" id="KW-1185">Reference proteome</keyword>
<keyword evidence="5" id="KW-0874">Quinone</keyword>
<dbReference type="GO" id="GO:0042773">
    <property type="term" value="P:ATP synthesis coupled electron transport"/>
    <property type="evidence" value="ECO:0007669"/>
    <property type="project" value="InterPro"/>
</dbReference>
<comment type="function">
    <text evidence="5">NDH-1 shuttles electrons from NADH, via FMN and iron-sulfur (Fe-S) centers, to quinones in the respiratory chain. The immediate electron acceptor for the enzyme in this species is believed to be a menaquinone. Couples the redox reaction to proton translocation (for every two electrons transferred, four hydrogen ions are translocated across the cytoplasmic membrane), and thus conserves the redox energy in a proton gradient.</text>
</comment>
<keyword evidence="5" id="KW-1278">Translocase</keyword>
<keyword evidence="2 5" id="KW-0812">Transmembrane</keyword>
<accession>A0A5J5HZ40</accession>
<feature type="transmembrane region" description="Helical" evidence="5">
    <location>
        <begin position="135"/>
        <end position="154"/>
    </location>
</feature>
<comment type="catalytic activity">
    <reaction evidence="5">
        <text>a quinone + NADH + 5 H(+)(in) = a quinol + NAD(+) + 4 H(+)(out)</text>
        <dbReference type="Rhea" id="RHEA:57888"/>
        <dbReference type="ChEBI" id="CHEBI:15378"/>
        <dbReference type="ChEBI" id="CHEBI:24646"/>
        <dbReference type="ChEBI" id="CHEBI:57540"/>
        <dbReference type="ChEBI" id="CHEBI:57945"/>
        <dbReference type="ChEBI" id="CHEBI:132124"/>
    </reaction>
</comment>
<keyword evidence="4 5" id="KW-0472">Membrane</keyword>
<proteinExistence type="inferred from homology"/>
<feature type="transmembrane region" description="Helical" evidence="5">
    <location>
        <begin position="42"/>
        <end position="62"/>
    </location>
</feature>
<dbReference type="EMBL" id="VYKL01000011">
    <property type="protein sequence ID" value="KAA9027809.1"/>
    <property type="molecule type" value="Genomic_DNA"/>
</dbReference>
<feature type="transmembrane region" description="Helical" evidence="5">
    <location>
        <begin position="318"/>
        <end position="340"/>
    </location>
</feature>
<dbReference type="RefSeq" id="WP_150438930.1">
    <property type="nucleotide sequence ID" value="NZ_VYKL01000011.1"/>
</dbReference>
<dbReference type="NCBIfam" id="NF004446">
    <property type="entry name" value="PRK05777.2-4"/>
    <property type="match status" value="1"/>
</dbReference>
<feature type="transmembrane region" description="Helical" evidence="5">
    <location>
        <begin position="251"/>
        <end position="273"/>
    </location>
</feature>
<keyword evidence="3 5" id="KW-1133">Transmembrane helix</keyword>
<dbReference type="InterPro" id="IPR010096">
    <property type="entry name" value="NADH-Q_OxRdtase_suN/2"/>
</dbReference>
<dbReference type="GO" id="GO:0008137">
    <property type="term" value="F:NADH dehydrogenase (ubiquinone) activity"/>
    <property type="evidence" value="ECO:0007669"/>
    <property type="project" value="InterPro"/>
</dbReference>
<evidence type="ECO:0000256" key="2">
    <source>
        <dbReference type="ARBA" id="ARBA00022692"/>
    </source>
</evidence>
<feature type="transmembrane region" description="Helical" evidence="5">
    <location>
        <begin position="426"/>
        <end position="444"/>
    </location>
</feature>
<evidence type="ECO:0000313" key="9">
    <source>
        <dbReference type="Proteomes" id="UP000326671"/>
    </source>
</evidence>
<dbReference type="AlphaFoldDB" id="A0A5J5HZ40"/>
<feature type="transmembrane region" description="Helical" evidence="5">
    <location>
        <begin position="82"/>
        <end position="101"/>
    </location>
</feature>
<feature type="transmembrane region" description="Helical" evidence="5">
    <location>
        <begin position="346"/>
        <end position="366"/>
    </location>
</feature>
<reference evidence="8 9" key="1">
    <citation type="submission" date="2019-09" db="EMBL/GenBank/DDBJ databases">
        <title>Whole genome sequences of isolates from the Mars Exploration Rovers.</title>
        <authorList>
            <person name="Seuylemezian A."/>
            <person name="Vaishampayan P."/>
        </authorList>
    </citation>
    <scope>NUCLEOTIDE SEQUENCE [LARGE SCALE GENOMIC DNA]</scope>
    <source>
        <strain evidence="8 9">MER_TA_151</strain>
    </source>
</reference>
<keyword evidence="5" id="KW-0813">Transport</keyword>
<evidence type="ECO:0000313" key="8">
    <source>
        <dbReference type="EMBL" id="KAA9027809.1"/>
    </source>
</evidence>
<gene>
    <name evidence="5 8" type="primary">nuoN</name>
    <name evidence="8" type="ORF">F4V44_05135</name>
</gene>
<feature type="transmembrane region" description="Helical" evidence="5">
    <location>
        <begin position="387"/>
        <end position="406"/>
    </location>
</feature>
<feature type="transmembrane region" description="Helical" evidence="5">
    <location>
        <begin position="12"/>
        <end position="30"/>
    </location>
</feature>
<comment type="subunit">
    <text evidence="5">NDH-1 is composed of 14 different subunits. Subunits NuoA, H, J, K, L, M, N constitute the membrane sector of the complex.</text>
</comment>
<feature type="transmembrane region" description="Helical" evidence="5">
    <location>
        <begin position="166"/>
        <end position="190"/>
    </location>
</feature>
<feature type="transmembrane region" description="Helical" evidence="5">
    <location>
        <begin position="293"/>
        <end position="311"/>
    </location>
</feature>
<evidence type="ECO:0000256" key="1">
    <source>
        <dbReference type="ARBA" id="ARBA00004651"/>
    </source>
</evidence>
<evidence type="ECO:0000256" key="5">
    <source>
        <dbReference type="HAMAP-Rule" id="MF_00445"/>
    </source>
</evidence>
<name>A0A5J5HZ40_9BACI</name>
<keyword evidence="5" id="KW-1003">Cell membrane</keyword>
<dbReference type="OrthoDB" id="9811718at2"/>
<dbReference type="GO" id="GO:0005886">
    <property type="term" value="C:plasma membrane"/>
    <property type="evidence" value="ECO:0007669"/>
    <property type="project" value="UniProtKB-SubCell"/>
</dbReference>
<evidence type="ECO:0000256" key="4">
    <source>
        <dbReference type="ARBA" id="ARBA00023136"/>
    </source>
</evidence>
<dbReference type="NCBIfam" id="TIGR01770">
    <property type="entry name" value="NDH_I_N"/>
    <property type="match status" value="1"/>
</dbReference>
<evidence type="ECO:0000256" key="3">
    <source>
        <dbReference type="ARBA" id="ARBA00022989"/>
    </source>
</evidence>